<reference evidence="1 2" key="1">
    <citation type="submission" date="2021-06" db="EMBL/GenBank/DDBJ databases">
        <authorList>
            <person name="Palmer J.M."/>
        </authorList>
    </citation>
    <scope>NUCLEOTIDE SEQUENCE [LARGE SCALE GENOMIC DNA]</scope>
    <source>
        <strain evidence="1 2">GA_2019</strain>
        <tissue evidence="1">Muscle</tissue>
    </source>
</reference>
<gene>
    <name evidence="1" type="ORF">GOODEAATRI_020872</name>
</gene>
<proteinExistence type="predicted"/>
<accession>A0ABV0MJH8</accession>
<evidence type="ECO:0000313" key="1">
    <source>
        <dbReference type="EMBL" id="MEQ2159249.1"/>
    </source>
</evidence>
<evidence type="ECO:0000313" key="2">
    <source>
        <dbReference type="Proteomes" id="UP001476798"/>
    </source>
</evidence>
<name>A0ABV0MJH8_9TELE</name>
<organism evidence="1 2">
    <name type="scientific">Goodea atripinnis</name>
    <dbReference type="NCBI Taxonomy" id="208336"/>
    <lineage>
        <taxon>Eukaryota</taxon>
        <taxon>Metazoa</taxon>
        <taxon>Chordata</taxon>
        <taxon>Craniata</taxon>
        <taxon>Vertebrata</taxon>
        <taxon>Euteleostomi</taxon>
        <taxon>Actinopterygii</taxon>
        <taxon>Neopterygii</taxon>
        <taxon>Teleostei</taxon>
        <taxon>Neoteleostei</taxon>
        <taxon>Acanthomorphata</taxon>
        <taxon>Ovalentaria</taxon>
        <taxon>Atherinomorphae</taxon>
        <taxon>Cyprinodontiformes</taxon>
        <taxon>Goodeidae</taxon>
        <taxon>Goodea</taxon>
    </lineage>
</organism>
<dbReference type="Proteomes" id="UP001476798">
    <property type="component" value="Unassembled WGS sequence"/>
</dbReference>
<protein>
    <submittedName>
        <fullName evidence="1">Uncharacterized protein</fullName>
    </submittedName>
</protein>
<sequence>AAPQTVFLLQKLIKRSKSSDVTRNRQELLRDPNTAHSSEAGANLFSFSRHRCNT</sequence>
<comment type="caution">
    <text evidence="1">The sequence shown here is derived from an EMBL/GenBank/DDBJ whole genome shotgun (WGS) entry which is preliminary data.</text>
</comment>
<dbReference type="EMBL" id="JAHRIO010001980">
    <property type="protein sequence ID" value="MEQ2159249.1"/>
    <property type="molecule type" value="Genomic_DNA"/>
</dbReference>
<keyword evidence="2" id="KW-1185">Reference proteome</keyword>
<feature type="non-terminal residue" evidence="1">
    <location>
        <position position="1"/>
    </location>
</feature>